<evidence type="ECO:0000256" key="1">
    <source>
        <dbReference type="ARBA" id="ARBA00005662"/>
    </source>
</evidence>
<evidence type="ECO:0000259" key="2">
    <source>
        <dbReference type="SMART" id="SM00854"/>
    </source>
</evidence>
<dbReference type="InterPro" id="IPR019079">
    <property type="entry name" value="Capsule_synth_CapA"/>
</dbReference>
<comment type="caution">
    <text evidence="3">The sequence shown here is derived from an EMBL/GenBank/DDBJ whole genome shotgun (WGS) entry which is preliminary data.</text>
</comment>
<evidence type="ECO:0000313" key="3">
    <source>
        <dbReference type="EMBL" id="MBB6452800.1"/>
    </source>
</evidence>
<comment type="similarity">
    <text evidence="1">Belongs to the CapA family.</text>
</comment>
<gene>
    <name evidence="3" type="ORF">HNQ94_001246</name>
</gene>
<dbReference type="InterPro" id="IPR029052">
    <property type="entry name" value="Metallo-depent_PP-like"/>
</dbReference>
<dbReference type="EMBL" id="JACHGH010000003">
    <property type="protein sequence ID" value="MBB6452800.1"/>
    <property type="molecule type" value="Genomic_DNA"/>
</dbReference>
<sequence length="391" mass="43788">MKKVSVIISLLLSLTVISVILVVLTNSETEEQTSFAVKDHTVKAADPQVTPKSFKSEITLGAVGDILIHNSVYEDARTANGYDFRPMLAPVKDSMVSPDIMFANQETILGGTELGLSSYPMFNSPYEVGDALKDAGVDIVSIANNHTLDRGEQAILNATDYLNKIGIPYVGGYRSFEDQNTPRIINSEGIKVGFVAYTYGTNGLIRPEDKPYLVQLIDDNKIVEDIEKLKPQVDFVVVSLHFGLEYQRLANEVQELLVDEVSKAGADIILGHHPHVLQPADWIEQENGHKTFVIYSLGNFLSGQAELYQRIGAVLHVNLSKEIDRENNVHYNISNAKIMPTYNYRPNYRNYKVVPLFEADQYGLTNAKQLYEEMQQHMKTYSDDLEVVPEL</sequence>
<organism evidence="3 4">
    <name type="scientific">Salirhabdus euzebyi</name>
    <dbReference type="NCBI Taxonomy" id="394506"/>
    <lineage>
        <taxon>Bacteria</taxon>
        <taxon>Bacillati</taxon>
        <taxon>Bacillota</taxon>
        <taxon>Bacilli</taxon>
        <taxon>Bacillales</taxon>
        <taxon>Bacillaceae</taxon>
        <taxon>Salirhabdus</taxon>
    </lineage>
</organism>
<dbReference type="Gene3D" id="3.60.21.10">
    <property type="match status" value="1"/>
</dbReference>
<dbReference type="AlphaFoldDB" id="A0A841PVF1"/>
<dbReference type="RefSeq" id="WP_221452501.1">
    <property type="nucleotide sequence ID" value="NZ_CADDWK010000003.1"/>
</dbReference>
<accession>A0A841PVF1</accession>
<evidence type="ECO:0000313" key="4">
    <source>
        <dbReference type="Proteomes" id="UP000581688"/>
    </source>
</evidence>
<feature type="domain" description="Capsule synthesis protein CapA" evidence="2">
    <location>
        <begin position="59"/>
        <end position="304"/>
    </location>
</feature>
<dbReference type="PANTHER" id="PTHR33393:SF12">
    <property type="entry name" value="CAPSULE BIOSYNTHESIS PROTEIN CAPA"/>
    <property type="match status" value="1"/>
</dbReference>
<proteinExistence type="inferred from homology"/>
<dbReference type="PANTHER" id="PTHR33393">
    <property type="entry name" value="POLYGLUTAMINE SYNTHESIS ACCESSORY PROTEIN RV0574C-RELATED"/>
    <property type="match status" value="1"/>
</dbReference>
<reference evidence="3 4" key="1">
    <citation type="submission" date="2020-08" db="EMBL/GenBank/DDBJ databases">
        <title>Genomic Encyclopedia of Type Strains, Phase IV (KMG-IV): sequencing the most valuable type-strain genomes for metagenomic binning, comparative biology and taxonomic classification.</title>
        <authorList>
            <person name="Goeker M."/>
        </authorList>
    </citation>
    <scope>NUCLEOTIDE SEQUENCE [LARGE SCALE GENOMIC DNA]</scope>
    <source>
        <strain evidence="3 4">DSM 19612</strain>
    </source>
</reference>
<protein>
    <submittedName>
        <fullName evidence="3">Poly-gamma-glutamate synthesis protein (Capsule biosynthesis protein)</fullName>
    </submittedName>
</protein>
<dbReference type="CDD" id="cd07381">
    <property type="entry name" value="MPP_CapA"/>
    <property type="match status" value="1"/>
</dbReference>
<name>A0A841PVF1_9BACI</name>
<dbReference type="Proteomes" id="UP000581688">
    <property type="component" value="Unassembled WGS sequence"/>
</dbReference>
<dbReference type="InterPro" id="IPR052169">
    <property type="entry name" value="CW_Biosynth-Accessory"/>
</dbReference>
<keyword evidence="4" id="KW-1185">Reference proteome</keyword>
<dbReference type="SUPFAM" id="SSF56300">
    <property type="entry name" value="Metallo-dependent phosphatases"/>
    <property type="match status" value="1"/>
</dbReference>
<dbReference type="SMART" id="SM00854">
    <property type="entry name" value="PGA_cap"/>
    <property type="match status" value="1"/>
</dbReference>
<dbReference type="Pfam" id="PF09587">
    <property type="entry name" value="PGA_cap"/>
    <property type="match status" value="1"/>
</dbReference>